<dbReference type="EMBL" id="PIQN01000007">
    <property type="protein sequence ID" value="PKA43685.1"/>
    <property type="molecule type" value="Genomic_DNA"/>
</dbReference>
<sequence>MRHVSDRIMVIYVGKIIETGPKASIFMALVKNRPCKQYWKKWCRRRRKIPSHSPDLRRSDLRRIRRVRLPVWREHRGAISWGNRAGEMERSASRRRFATLD</sequence>
<name>A0A2N0DC48_RHISU</name>
<organism evidence="1 2">
    <name type="scientific">Rhizobium sullae</name>
    <name type="common">Rhizobium hedysari</name>
    <dbReference type="NCBI Taxonomy" id="50338"/>
    <lineage>
        <taxon>Bacteria</taxon>
        <taxon>Pseudomonadati</taxon>
        <taxon>Pseudomonadota</taxon>
        <taxon>Alphaproteobacteria</taxon>
        <taxon>Hyphomicrobiales</taxon>
        <taxon>Rhizobiaceae</taxon>
        <taxon>Rhizobium/Agrobacterium group</taxon>
        <taxon>Rhizobium</taxon>
    </lineage>
</organism>
<reference evidence="1 2" key="2">
    <citation type="submission" date="2017-12" db="EMBL/GenBank/DDBJ databases">
        <title>Genome sequence of Rhizobium sullae HCNT1 isolated from Sulla coronaria nodules and featuring peculiar denitrification phenotypes.</title>
        <authorList>
            <person name="De Diego-Diaz B."/>
            <person name="Treu L."/>
            <person name="Campanaro S."/>
            <person name="Da Silva Duarte V."/>
            <person name="Basaglia M."/>
            <person name="Favaro L."/>
            <person name="Casella S."/>
            <person name="Squartini A."/>
        </authorList>
    </citation>
    <scope>NUCLEOTIDE SEQUENCE [LARGE SCALE GENOMIC DNA]</scope>
    <source>
        <strain evidence="1 2">HCNT1</strain>
    </source>
</reference>
<proteinExistence type="predicted"/>
<evidence type="ECO:0000313" key="2">
    <source>
        <dbReference type="Proteomes" id="UP000232164"/>
    </source>
</evidence>
<evidence type="ECO:0000313" key="1">
    <source>
        <dbReference type="EMBL" id="PKA43685.1"/>
    </source>
</evidence>
<comment type="caution">
    <text evidence="1">The sequence shown here is derived from an EMBL/GenBank/DDBJ whole genome shotgun (WGS) entry which is preliminary data.</text>
</comment>
<accession>A0A2N0DC48</accession>
<dbReference type="AlphaFoldDB" id="A0A2N0DC48"/>
<gene>
    <name evidence="1" type="ORF">CWR43_12150</name>
</gene>
<dbReference type="Proteomes" id="UP000232164">
    <property type="component" value="Unassembled WGS sequence"/>
</dbReference>
<reference evidence="1 2" key="1">
    <citation type="submission" date="2017-11" db="EMBL/GenBank/DDBJ databases">
        <authorList>
            <person name="Han C.G."/>
        </authorList>
    </citation>
    <scope>NUCLEOTIDE SEQUENCE [LARGE SCALE GENOMIC DNA]</scope>
    <source>
        <strain evidence="1 2">HCNT1</strain>
    </source>
</reference>
<dbReference type="STRING" id="1041146.GCA_000427985_07360"/>
<protein>
    <submittedName>
        <fullName evidence="1">Uncharacterized protein</fullName>
    </submittedName>
</protein>